<dbReference type="EMBL" id="AP022822">
    <property type="protein sequence ID" value="BCA84941.1"/>
    <property type="molecule type" value="Genomic_DNA"/>
</dbReference>
<keyword evidence="2" id="KW-1185">Reference proteome</keyword>
<proteinExistence type="predicted"/>
<organism evidence="1 2">
    <name type="scientific">Enterococcus saigonensis</name>
    <dbReference type="NCBI Taxonomy" id="1805431"/>
    <lineage>
        <taxon>Bacteria</taxon>
        <taxon>Bacillati</taxon>
        <taxon>Bacillota</taxon>
        <taxon>Bacilli</taxon>
        <taxon>Lactobacillales</taxon>
        <taxon>Enterococcaceae</taxon>
        <taxon>Enterococcus</taxon>
    </lineage>
</organism>
<accession>A0A679IK07</accession>
<sequence length="62" mass="7168">MSYPKIKIAYFNGVKEECWEEGENGVEAIAVNDGQASIYFKDNRLLTVYSPYMKVFSYYEAP</sequence>
<reference evidence="1 2" key="1">
    <citation type="submission" date="2020-02" db="EMBL/GenBank/DDBJ databases">
        <title>Characterization of vanA genotype vancomycin-resistant Enterococcus saigonensis VE80.</title>
        <authorList>
            <person name="Harada T."/>
            <person name="Motooka D."/>
            <person name="Nakamura S."/>
            <person name="Yamamoto Y."/>
            <person name="Kawahara R."/>
            <person name="Kawatsu K."/>
        </authorList>
    </citation>
    <scope>NUCLEOTIDE SEQUENCE [LARGE SCALE GENOMIC DNA]</scope>
    <source>
        <strain evidence="1 2">VE80</strain>
    </source>
</reference>
<dbReference type="AlphaFoldDB" id="A0A679IK07"/>
<evidence type="ECO:0000313" key="1">
    <source>
        <dbReference type="EMBL" id="BCA84941.1"/>
    </source>
</evidence>
<name>A0A679IK07_9ENTE</name>
<evidence type="ECO:0000313" key="2">
    <source>
        <dbReference type="Proteomes" id="UP000502998"/>
    </source>
</evidence>
<gene>
    <name evidence="1" type="ORF">EsVE80_04640</name>
</gene>
<dbReference type="Proteomes" id="UP000502998">
    <property type="component" value="Chromosome"/>
</dbReference>
<protein>
    <submittedName>
        <fullName evidence="1">Uncharacterized protein</fullName>
    </submittedName>
</protein>
<dbReference type="RefSeq" id="WP_173102314.1">
    <property type="nucleotide sequence ID" value="NZ_AP022822.1"/>
</dbReference>
<dbReference type="KEGG" id="esg:EsVE80_04640"/>